<keyword evidence="8" id="KW-1185">Reference proteome</keyword>
<feature type="domain" description="Brix" evidence="6">
    <location>
        <begin position="28"/>
        <end position="234"/>
    </location>
</feature>
<dbReference type="PANTHER" id="PTHR12728:SF0">
    <property type="entry name" value="RIBOSOME PRODUCTION FACTOR 2 HOMOLOG"/>
    <property type="match status" value="1"/>
</dbReference>
<dbReference type="eggNOG" id="KOG3031">
    <property type="taxonomic scope" value="Eukaryota"/>
</dbReference>
<dbReference type="GO" id="GO:0005730">
    <property type="term" value="C:nucleolus"/>
    <property type="evidence" value="ECO:0007669"/>
    <property type="project" value="UniProtKB-SubCell"/>
</dbReference>
<dbReference type="GO" id="GO:0000027">
    <property type="term" value="P:ribosomal large subunit assembly"/>
    <property type="evidence" value="ECO:0007669"/>
    <property type="project" value="InterPro"/>
</dbReference>
<evidence type="ECO:0000313" key="8">
    <source>
        <dbReference type="Proteomes" id="UP000018144"/>
    </source>
</evidence>
<name>U4LFD0_PYROM</name>
<evidence type="ECO:0000256" key="5">
    <source>
        <dbReference type="SAM" id="MobiDB-lite"/>
    </source>
</evidence>
<dbReference type="GO" id="GO:0000463">
    <property type="term" value="P:maturation of LSU-rRNA from tricistronic rRNA transcript (SSU-rRNA, 5.8S rRNA, LSU-rRNA)"/>
    <property type="evidence" value="ECO:0007669"/>
    <property type="project" value="TreeGrafter"/>
</dbReference>
<dbReference type="STRING" id="1076935.U4LFD0"/>
<feature type="compositionally biased region" description="Acidic residues" evidence="5">
    <location>
        <begin position="290"/>
        <end position="302"/>
    </location>
</feature>
<evidence type="ECO:0000256" key="1">
    <source>
        <dbReference type="ARBA" id="ARBA00004604"/>
    </source>
</evidence>
<dbReference type="InterPro" id="IPR007109">
    <property type="entry name" value="Brix"/>
</dbReference>
<evidence type="ECO:0000313" key="7">
    <source>
        <dbReference type="EMBL" id="CCX10207.1"/>
    </source>
</evidence>
<dbReference type="OrthoDB" id="407658at2759"/>
<dbReference type="Pfam" id="PF04427">
    <property type="entry name" value="Brix"/>
    <property type="match status" value="1"/>
</dbReference>
<gene>
    <name evidence="7" type="ORF">PCON_09800</name>
</gene>
<keyword evidence="3 4" id="KW-0539">Nucleus</keyword>
<dbReference type="EMBL" id="HF935521">
    <property type="protein sequence ID" value="CCX10207.1"/>
    <property type="molecule type" value="Genomic_DNA"/>
</dbReference>
<proteinExistence type="inferred from homology"/>
<feature type="compositionally biased region" description="Basic residues" evidence="5">
    <location>
        <begin position="1"/>
        <end position="13"/>
    </location>
</feature>
<dbReference type="PROSITE" id="PS50833">
    <property type="entry name" value="BRIX"/>
    <property type="match status" value="1"/>
</dbReference>
<evidence type="ECO:0000256" key="4">
    <source>
        <dbReference type="RuleBase" id="RU367086"/>
    </source>
</evidence>
<feature type="region of interest" description="Disordered" evidence="5">
    <location>
        <begin position="272"/>
        <end position="310"/>
    </location>
</feature>
<protein>
    <recommendedName>
        <fullName evidence="4">Ribosome production factor 2 homolog</fullName>
    </recommendedName>
    <alternativeName>
        <fullName evidence="4">Ribosome biogenesis protein RPF2 homolog</fullName>
    </alternativeName>
</protein>
<reference evidence="7 8" key="1">
    <citation type="journal article" date="2013" name="PLoS Genet.">
        <title>The genome and development-dependent transcriptomes of Pyronema confluens: a window into fungal evolution.</title>
        <authorList>
            <person name="Traeger S."/>
            <person name="Altegoer F."/>
            <person name="Freitag M."/>
            <person name="Gabaldon T."/>
            <person name="Kempken F."/>
            <person name="Kumar A."/>
            <person name="Marcet-Houben M."/>
            <person name="Poggeler S."/>
            <person name="Stajich J.E."/>
            <person name="Nowrousian M."/>
        </authorList>
    </citation>
    <scope>NUCLEOTIDE SEQUENCE [LARGE SCALE GENOMIC DNA]</scope>
    <source>
        <strain evidence="8">CBS 100304</strain>
        <tissue evidence="7">Vegetative mycelium</tissue>
    </source>
</reference>
<accession>U4LFD0</accession>
<dbReference type="SMART" id="SM00879">
    <property type="entry name" value="Brix"/>
    <property type="match status" value="1"/>
</dbReference>
<evidence type="ECO:0000256" key="2">
    <source>
        <dbReference type="ARBA" id="ARBA00010782"/>
    </source>
</evidence>
<dbReference type="InterPro" id="IPR039770">
    <property type="entry name" value="Rpf2"/>
</dbReference>
<comment type="subcellular location">
    <subcellularLocation>
        <location evidence="1 4">Nucleus</location>
        <location evidence="1 4">Nucleolus</location>
    </subcellularLocation>
</comment>
<dbReference type="GO" id="GO:0019843">
    <property type="term" value="F:rRNA binding"/>
    <property type="evidence" value="ECO:0007669"/>
    <property type="project" value="UniProtKB-UniRule"/>
</dbReference>
<dbReference type="AlphaFoldDB" id="U4LFD0"/>
<organism evidence="7 8">
    <name type="scientific">Pyronema omphalodes (strain CBS 100304)</name>
    <name type="common">Pyronema confluens</name>
    <dbReference type="NCBI Taxonomy" id="1076935"/>
    <lineage>
        <taxon>Eukaryota</taxon>
        <taxon>Fungi</taxon>
        <taxon>Dikarya</taxon>
        <taxon>Ascomycota</taxon>
        <taxon>Pezizomycotina</taxon>
        <taxon>Pezizomycetes</taxon>
        <taxon>Pezizales</taxon>
        <taxon>Pyronemataceae</taxon>
        <taxon>Pyronema</taxon>
    </lineage>
</organism>
<comment type="similarity">
    <text evidence="2 4">Belongs to the RPF2 family.</text>
</comment>
<sequence length="310" mass="35722">MIRTTKPKNARSKRAQDDRAPKLTENAKTTLIMRGSSTSLLIQNVLTDLNSLKKPLTIKFTKKNAVHPFEDHSTFEFFSEKNDASLLAFGTHSKKRPHNLTIARTFDYKLLDMYEFGVEEATYKGLEQFNTQKPTVGMKPMLLFTGDVWERDEEMMRVRNLWMDFFRGETVGSVDVEGLQYVLSFTAVERGNFHIRGHMIRTKKSGQKLPRVEVEETGPRMDCTIRRTREPDADMLKEALKTPRKQIPKTKKNIGMNVIGDKIAKIHTGKQDLGKLQTRKMKGLKKRELDEDDDATMVDEEEAPKRARKD</sequence>
<evidence type="ECO:0000259" key="6">
    <source>
        <dbReference type="PROSITE" id="PS50833"/>
    </source>
</evidence>
<dbReference type="PANTHER" id="PTHR12728">
    <property type="entry name" value="BRIX DOMAIN CONTAINING PROTEIN"/>
    <property type="match status" value="1"/>
</dbReference>
<dbReference type="OMA" id="VGLKPMF"/>
<dbReference type="Proteomes" id="UP000018144">
    <property type="component" value="Unassembled WGS sequence"/>
</dbReference>
<evidence type="ECO:0000256" key="3">
    <source>
        <dbReference type="ARBA" id="ARBA00023242"/>
    </source>
</evidence>
<feature type="region of interest" description="Disordered" evidence="5">
    <location>
        <begin position="1"/>
        <end position="25"/>
    </location>
</feature>